<dbReference type="GO" id="GO:0004497">
    <property type="term" value="F:monooxygenase activity"/>
    <property type="evidence" value="ECO:0007669"/>
    <property type="project" value="UniProtKB-KW"/>
</dbReference>
<proteinExistence type="inferred from homology"/>
<keyword evidence="6" id="KW-0560">Oxidoreductase</keyword>
<dbReference type="SUPFAM" id="SSF48264">
    <property type="entry name" value="Cytochrome P450"/>
    <property type="match status" value="1"/>
</dbReference>
<dbReference type="PANTHER" id="PTHR24305">
    <property type="entry name" value="CYTOCHROME P450"/>
    <property type="match status" value="1"/>
</dbReference>
<evidence type="ECO:0000313" key="6">
    <source>
        <dbReference type="EMBL" id="KAK9424328.1"/>
    </source>
</evidence>
<comment type="caution">
    <text evidence="6">The sequence shown here is derived from an EMBL/GenBank/DDBJ whole genome shotgun (WGS) entry which is preliminary data.</text>
</comment>
<evidence type="ECO:0000256" key="4">
    <source>
        <dbReference type="ARBA" id="ARBA00022723"/>
    </source>
</evidence>
<evidence type="ECO:0000256" key="5">
    <source>
        <dbReference type="ARBA" id="ARBA00023004"/>
    </source>
</evidence>
<dbReference type="InterPro" id="IPR050121">
    <property type="entry name" value="Cytochrome_P450_monoxygenase"/>
</dbReference>
<reference evidence="6 7" key="1">
    <citation type="journal article" date="2024" name="J. Plant Pathol.">
        <title>Sequence and assembly of the genome of Seiridium unicorne, isolate CBS 538.82, causal agent of cypress canker disease.</title>
        <authorList>
            <person name="Scali E."/>
            <person name="Rocca G.D."/>
            <person name="Danti R."/>
            <person name="Garbelotto M."/>
            <person name="Barberini S."/>
            <person name="Baroncelli R."/>
            <person name="Emiliani G."/>
        </authorList>
    </citation>
    <scope>NUCLEOTIDE SEQUENCE [LARGE SCALE GENOMIC DNA]</scope>
    <source>
        <strain evidence="6 7">BM-138-508</strain>
    </source>
</reference>
<dbReference type="Gene3D" id="1.10.630.10">
    <property type="entry name" value="Cytochrome P450"/>
    <property type="match status" value="1"/>
</dbReference>
<protein>
    <submittedName>
        <fullName evidence="6">Cytochrome P450 monooxygenase</fullName>
    </submittedName>
</protein>
<keyword evidence="3" id="KW-0349">Heme</keyword>
<name>A0ABR2VBP1_9PEZI</name>
<accession>A0ABR2VBP1</accession>
<comment type="similarity">
    <text evidence="2">Belongs to the cytochrome P450 family.</text>
</comment>
<dbReference type="Proteomes" id="UP001408356">
    <property type="component" value="Unassembled WGS sequence"/>
</dbReference>
<dbReference type="InterPro" id="IPR036396">
    <property type="entry name" value="Cyt_P450_sf"/>
</dbReference>
<keyword evidence="4" id="KW-0479">Metal-binding</keyword>
<organism evidence="6 7">
    <name type="scientific">Seiridium unicorne</name>
    <dbReference type="NCBI Taxonomy" id="138068"/>
    <lineage>
        <taxon>Eukaryota</taxon>
        <taxon>Fungi</taxon>
        <taxon>Dikarya</taxon>
        <taxon>Ascomycota</taxon>
        <taxon>Pezizomycotina</taxon>
        <taxon>Sordariomycetes</taxon>
        <taxon>Xylariomycetidae</taxon>
        <taxon>Amphisphaeriales</taxon>
        <taxon>Sporocadaceae</taxon>
        <taxon>Seiridium</taxon>
    </lineage>
</organism>
<sequence>MGAFSPQSLAAQESIIQRCTDAFVTKIGPFSQEDESDVNMVEWLEMNAFDLLGEMAFGESFGCIAEEKHHFWIDLILKRLREIVLADNLCRVRLLAILGKWVLPPLTTKVRAKHQKYSREKPQRRLDSKPSRQVFFTNIVAKVKSGEFGSEERACIALSFHFAFVDMSLVLSKLFSLYDMELMDGEFDWESQSRHWILWWKAPVQISRPACALLVKVR</sequence>
<gene>
    <name evidence="6" type="ORF">SUNI508_13739</name>
</gene>
<evidence type="ECO:0000313" key="7">
    <source>
        <dbReference type="Proteomes" id="UP001408356"/>
    </source>
</evidence>
<evidence type="ECO:0000256" key="3">
    <source>
        <dbReference type="ARBA" id="ARBA00022617"/>
    </source>
</evidence>
<dbReference type="PANTHER" id="PTHR24305:SF210">
    <property type="entry name" value="CYTOCHROME P450 MONOOXYGENASE ASQL-RELATED"/>
    <property type="match status" value="1"/>
</dbReference>
<keyword evidence="6" id="KW-0503">Monooxygenase</keyword>
<evidence type="ECO:0000256" key="1">
    <source>
        <dbReference type="ARBA" id="ARBA00001971"/>
    </source>
</evidence>
<keyword evidence="5" id="KW-0408">Iron</keyword>
<comment type="cofactor">
    <cofactor evidence="1">
        <name>heme</name>
        <dbReference type="ChEBI" id="CHEBI:30413"/>
    </cofactor>
</comment>
<dbReference type="EMBL" id="JARVKF010000043">
    <property type="protein sequence ID" value="KAK9424328.1"/>
    <property type="molecule type" value="Genomic_DNA"/>
</dbReference>
<evidence type="ECO:0000256" key="2">
    <source>
        <dbReference type="ARBA" id="ARBA00010617"/>
    </source>
</evidence>
<keyword evidence="7" id="KW-1185">Reference proteome</keyword>